<accession>A0A1G7JXR1</accession>
<protein>
    <submittedName>
        <fullName evidence="1">Uncharacterized protein</fullName>
    </submittedName>
</protein>
<dbReference type="EMBL" id="FNBC01000039">
    <property type="protein sequence ID" value="SDF29758.1"/>
    <property type="molecule type" value="Genomic_DNA"/>
</dbReference>
<proteinExistence type="predicted"/>
<name>A0A1G7JXR1_9DEIN</name>
<dbReference type="InterPro" id="IPR038573">
    <property type="entry name" value="BrnT_sf"/>
</dbReference>
<dbReference type="AlphaFoldDB" id="A0A1G7JXR1"/>
<sequence>MPWYILEIGGHPLEFDWDEANVAHIARHGVRPWEAEEALTDPLRLVLKTRSQRGEERWAALGATEGGRVLFLVFTRRRGRVRVITARDATPGEKRRYRRRGK</sequence>
<dbReference type="Gene3D" id="3.10.450.530">
    <property type="entry name" value="Ribonuclease toxin, BrnT, of type II toxin-antitoxin system"/>
    <property type="match status" value="1"/>
</dbReference>
<dbReference type="Proteomes" id="UP000199446">
    <property type="component" value="Unassembled WGS sequence"/>
</dbReference>
<evidence type="ECO:0000313" key="1">
    <source>
        <dbReference type="EMBL" id="SDF29758.1"/>
    </source>
</evidence>
<dbReference type="RefSeq" id="WP_241374166.1">
    <property type="nucleotide sequence ID" value="NZ_FNBC01000039.1"/>
</dbReference>
<dbReference type="STRING" id="482827.SAMN04488243_1398"/>
<evidence type="ECO:0000313" key="2">
    <source>
        <dbReference type="Proteomes" id="UP000199446"/>
    </source>
</evidence>
<organism evidence="1 2">
    <name type="scientific">Thermus arciformis</name>
    <dbReference type="NCBI Taxonomy" id="482827"/>
    <lineage>
        <taxon>Bacteria</taxon>
        <taxon>Thermotogati</taxon>
        <taxon>Deinococcota</taxon>
        <taxon>Deinococci</taxon>
        <taxon>Thermales</taxon>
        <taxon>Thermaceae</taxon>
        <taxon>Thermus</taxon>
    </lineage>
</organism>
<gene>
    <name evidence="1" type="ORF">SAMN04488243_1398</name>
</gene>
<keyword evidence="2" id="KW-1185">Reference proteome</keyword>
<dbReference type="Pfam" id="PF04365">
    <property type="entry name" value="BrnT_toxin"/>
    <property type="match status" value="1"/>
</dbReference>
<dbReference type="InterPro" id="IPR007460">
    <property type="entry name" value="BrnT_toxin"/>
</dbReference>
<reference evidence="2" key="1">
    <citation type="submission" date="2016-10" db="EMBL/GenBank/DDBJ databases">
        <authorList>
            <person name="Varghese N."/>
            <person name="Submissions S."/>
        </authorList>
    </citation>
    <scope>NUCLEOTIDE SEQUENCE [LARGE SCALE GENOMIC DNA]</scope>
    <source>
        <strain evidence="2">CGMCC 1.6992</strain>
    </source>
</reference>